<evidence type="ECO:0000256" key="1">
    <source>
        <dbReference type="SAM" id="Phobius"/>
    </source>
</evidence>
<accession>A0AA40CKQ0</accession>
<feature type="transmembrane region" description="Helical" evidence="1">
    <location>
        <begin position="445"/>
        <end position="468"/>
    </location>
</feature>
<reference evidence="2" key="1">
    <citation type="submission" date="2023-06" db="EMBL/GenBank/DDBJ databases">
        <title>Genome-scale phylogeny and comparative genomics of the fungal order Sordariales.</title>
        <authorList>
            <consortium name="Lawrence Berkeley National Laboratory"/>
            <person name="Hensen N."/>
            <person name="Bonometti L."/>
            <person name="Westerberg I."/>
            <person name="Brannstrom I.O."/>
            <person name="Guillou S."/>
            <person name="Cros-Aarteil S."/>
            <person name="Calhoun S."/>
            <person name="Haridas S."/>
            <person name="Kuo A."/>
            <person name="Mondo S."/>
            <person name="Pangilinan J."/>
            <person name="Riley R."/>
            <person name="Labutti K."/>
            <person name="Andreopoulos B."/>
            <person name="Lipzen A."/>
            <person name="Chen C."/>
            <person name="Yanf M."/>
            <person name="Daum C."/>
            <person name="Ng V."/>
            <person name="Clum A."/>
            <person name="Steindorff A."/>
            <person name="Ohm R."/>
            <person name="Martin F."/>
            <person name="Silar P."/>
            <person name="Natvig D."/>
            <person name="Lalanne C."/>
            <person name="Gautier V."/>
            <person name="Ament-Velasquez S.L."/>
            <person name="Kruys A."/>
            <person name="Hutchinson M.I."/>
            <person name="Powell A.J."/>
            <person name="Barry K."/>
            <person name="Miller A.N."/>
            <person name="Grigoriev I.V."/>
            <person name="Debuchy R."/>
            <person name="Gladieux P."/>
            <person name="Thoren M.H."/>
            <person name="Johannesson H."/>
        </authorList>
    </citation>
    <scope>NUCLEOTIDE SEQUENCE</scope>
    <source>
        <strain evidence="2">SMH2532-1</strain>
    </source>
</reference>
<comment type="caution">
    <text evidence="2">The sequence shown here is derived from an EMBL/GenBank/DDBJ whole genome shotgun (WGS) entry which is preliminary data.</text>
</comment>
<organism evidence="2 3">
    <name type="scientific">Cercophora newfieldiana</name>
    <dbReference type="NCBI Taxonomy" id="92897"/>
    <lineage>
        <taxon>Eukaryota</taxon>
        <taxon>Fungi</taxon>
        <taxon>Dikarya</taxon>
        <taxon>Ascomycota</taxon>
        <taxon>Pezizomycotina</taxon>
        <taxon>Sordariomycetes</taxon>
        <taxon>Sordariomycetidae</taxon>
        <taxon>Sordariales</taxon>
        <taxon>Lasiosphaeriaceae</taxon>
        <taxon>Cercophora</taxon>
    </lineage>
</organism>
<evidence type="ECO:0000313" key="2">
    <source>
        <dbReference type="EMBL" id="KAK0640609.1"/>
    </source>
</evidence>
<sequence length="571" mass="64438">MVTATEQTNSALDGLSQTDYHHLSSFRREAQKVGSRASRCQAKIDLFRFPSGQNYEHLPELSTRGLIQELGSFRPTSETTPVLLIVEDIDLELIQELSSVLIGHTNESFSRFFDDFLNDMPSYEFEENIAHHLPPLQSTRKGYSHLKFQYYRFQQFERNLEVSFDDVQIAAAEQYWRRRASYGVMHPRQRLDYDGVETKFPPLFVQHYRCAVWFDTEADGQWKTGVILVEPTMLNPKNPTIPLSLPLYPYLLDRNIIPDFAKCQSSYRTTLSALISHILKRHRDGTGSPIPTPPPQLTFLEGIHRIVVAEWMVVHIYCLRDINTIEWRLQGGSGNSFKSTKEFEDVLSALFGMRRRLNRYCDIVEDQRTICAARGSTLSTPWMPAVGDPSHTGVDDAVWTDLVADYDDILRLLQQDFDRLQRDISYIASLLAIQQASLGTRQGRLVLVLTVLATFLLPIGTMATVLSMEGDWAPSGGKFTLFWAISVPISVVLMGCTLAFMYWGGGGGGKSSAGDREVRSEISSSGDGCLGSQIQGGVETGSKKYYPDYKWATMLKRRPVILEGELSGQEV</sequence>
<dbReference type="EMBL" id="JAULSV010000006">
    <property type="protein sequence ID" value="KAK0640609.1"/>
    <property type="molecule type" value="Genomic_DNA"/>
</dbReference>
<dbReference type="Proteomes" id="UP001174936">
    <property type="component" value="Unassembled WGS sequence"/>
</dbReference>
<keyword evidence="1" id="KW-1133">Transmembrane helix</keyword>
<keyword evidence="3" id="KW-1185">Reference proteome</keyword>
<keyword evidence="1" id="KW-0812">Transmembrane</keyword>
<proteinExistence type="predicted"/>
<keyword evidence="1" id="KW-0472">Membrane</keyword>
<gene>
    <name evidence="2" type="ORF">B0T16DRAFT_200543</name>
</gene>
<name>A0AA40CKQ0_9PEZI</name>
<dbReference type="AlphaFoldDB" id="A0AA40CKQ0"/>
<protein>
    <submittedName>
        <fullName evidence="2">Uncharacterized protein</fullName>
    </submittedName>
</protein>
<feature type="transmembrane region" description="Helical" evidence="1">
    <location>
        <begin position="480"/>
        <end position="503"/>
    </location>
</feature>
<evidence type="ECO:0000313" key="3">
    <source>
        <dbReference type="Proteomes" id="UP001174936"/>
    </source>
</evidence>